<proteinExistence type="predicted"/>
<reference evidence="1" key="1">
    <citation type="submission" date="2019-10" db="EMBL/GenBank/DDBJ databases">
        <authorList>
            <consortium name="DOE Joint Genome Institute"/>
            <person name="Kuo A."/>
            <person name="Miyauchi S."/>
            <person name="Kiss E."/>
            <person name="Drula E."/>
            <person name="Kohler A."/>
            <person name="Sanchez-Garcia M."/>
            <person name="Andreopoulos B."/>
            <person name="Barry K.W."/>
            <person name="Bonito G."/>
            <person name="Buee M."/>
            <person name="Carver A."/>
            <person name="Chen C."/>
            <person name="Cichocki N."/>
            <person name="Clum A."/>
            <person name="Culley D."/>
            <person name="Crous P.W."/>
            <person name="Fauchery L."/>
            <person name="Girlanda M."/>
            <person name="Hayes R."/>
            <person name="Keri Z."/>
            <person name="LaButti K."/>
            <person name="Lipzen A."/>
            <person name="Lombard V."/>
            <person name="Magnuson J."/>
            <person name="Maillard F."/>
            <person name="Morin E."/>
            <person name="Murat C."/>
            <person name="Nolan M."/>
            <person name="Ohm R."/>
            <person name="Pangilinan J."/>
            <person name="Pereira M."/>
            <person name="Perotto S."/>
            <person name="Peter M."/>
            <person name="Riley R."/>
            <person name="Sitrit Y."/>
            <person name="Stielow B."/>
            <person name="Szollosi G."/>
            <person name="Zifcakova L."/>
            <person name="Stursova M."/>
            <person name="Spatafora J.W."/>
            <person name="Tedersoo L."/>
            <person name="Vaario L.-M."/>
            <person name="Yamada A."/>
            <person name="Yan M."/>
            <person name="Wang P."/>
            <person name="Xu J."/>
            <person name="Bruns T."/>
            <person name="Baldrian P."/>
            <person name="Vilgalys R."/>
            <person name="Henrissat B."/>
            <person name="Grigoriev I.V."/>
            <person name="Hibbett D."/>
            <person name="Nagy L.G."/>
            <person name="Martin F.M."/>
        </authorList>
    </citation>
    <scope>NUCLEOTIDE SEQUENCE</scope>
    <source>
        <strain evidence="1">Prilba</strain>
    </source>
</reference>
<dbReference type="AlphaFoldDB" id="A0A9P5N3V7"/>
<sequence>MSELGGSRAESTRFPRQWLLLVLLMQSSSGRSTALIFRLRLVRETPKYRIRRLAYVCEGYGEGKSCEAALG</sequence>
<comment type="caution">
    <text evidence="1">The sequence shown here is derived from an EMBL/GenBank/DDBJ whole genome shotgun (WGS) entry which is preliminary data.</text>
</comment>
<reference evidence="1" key="2">
    <citation type="journal article" date="2020" name="Nat. Commun.">
        <title>Large-scale genome sequencing of mycorrhizal fungi provides insights into the early evolution of symbiotic traits.</title>
        <authorList>
            <person name="Miyauchi S."/>
            <person name="Kiss E."/>
            <person name="Kuo A."/>
            <person name="Drula E."/>
            <person name="Kohler A."/>
            <person name="Sanchez-Garcia M."/>
            <person name="Morin E."/>
            <person name="Andreopoulos B."/>
            <person name="Barry K.W."/>
            <person name="Bonito G."/>
            <person name="Buee M."/>
            <person name="Carver A."/>
            <person name="Chen C."/>
            <person name="Cichocki N."/>
            <person name="Clum A."/>
            <person name="Culley D."/>
            <person name="Crous P.W."/>
            <person name="Fauchery L."/>
            <person name="Girlanda M."/>
            <person name="Hayes R.D."/>
            <person name="Keri Z."/>
            <person name="LaButti K."/>
            <person name="Lipzen A."/>
            <person name="Lombard V."/>
            <person name="Magnuson J."/>
            <person name="Maillard F."/>
            <person name="Murat C."/>
            <person name="Nolan M."/>
            <person name="Ohm R.A."/>
            <person name="Pangilinan J."/>
            <person name="Pereira M.F."/>
            <person name="Perotto S."/>
            <person name="Peter M."/>
            <person name="Pfister S."/>
            <person name="Riley R."/>
            <person name="Sitrit Y."/>
            <person name="Stielow J.B."/>
            <person name="Szollosi G."/>
            <person name="Zifcakova L."/>
            <person name="Stursova M."/>
            <person name="Spatafora J.W."/>
            <person name="Tedersoo L."/>
            <person name="Vaario L.M."/>
            <person name="Yamada A."/>
            <person name="Yan M."/>
            <person name="Wang P."/>
            <person name="Xu J."/>
            <person name="Bruns T."/>
            <person name="Baldrian P."/>
            <person name="Vilgalys R."/>
            <person name="Dunand C."/>
            <person name="Henrissat B."/>
            <person name="Grigoriev I.V."/>
            <person name="Hibbett D."/>
            <person name="Nagy L.G."/>
            <person name="Martin F.M."/>
        </authorList>
    </citation>
    <scope>NUCLEOTIDE SEQUENCE</scope>
    <source>
        <strain evidence="1">Prilba</strain>
    </source>
</reference>
<name>A0A9P5N3V7_9AGAM</name>
<evidence type="ECO:0000313" key="1">
    <source>
        <dbReference type="EMBL" id="KAF8485726.1"/>
    </source>
</evidence>
<gene>
    <name evidence="1" type="ORF">DFH94DRAFT_707441</name>
</gene>
<evidence type="ECO:0000313" key="2">
    <source>
        <dbReference type="Proteomes" id="UP000759537"/>
    </source>
</evidence>
<dbReference type="Proteomes" id="UP000759537">
    <property type="component" value="Unassembled WGS sequence"/>
</dbReference>
<dbReference type="EMBL" id="WHVB01000002">
    <property type="protein sequence ID" value="KAF8485726.1"/>
    <property type="molecule type" value="Genomic_DNA"/>
</dbReference>
<organism evidence="1 2">
    <name type="scientific">Russula ochroleuca</name>
    <dbReference type="NCBI Taxonomy" id="152965"/>
    <lineage>
        <taxon>Eukaryota</taxon>
        <taxon>Fungi</taxon>
        <taxon>Dikarya</taxon>
        <taxon>Basidiomycota</taxon>
        <taxon>Agaricomycotina</taxon>
        <taxon>Agaricomycetes</taxon>
        <taxon>Russulales</taxon>
        <taxon>Russulaceae</taxon>
        <taxon>Russula</taxon>
    </lineage>
</organism>
<protein>
    <submittedName>
        <fullName evidence="1">Uncharacterized protein</fullName>
    </submittedName>
</protein>
<keyword evidence="2" id="KW-1185">Reference proteome</keyword>
<accession>A0A9P5N3V7</accession>